<dbReference type="EMBL" id="LXQA010990750">
    <property type="protein sequence ID" value="MCI80224.1"/>
    <property type="molecule type" value="Genomic_DNA"/>
</dbReference>
<comment type="caution">
    <text evidence="1">The sequence shown here is derived from an EMBL/GenBank/DDBJ whole genome shotgun (WGS) entry which is preliminary data.</text>
</comment>
<accession>A0A392UVZ7</accession>
<evidence type="ECO:0000313" key="1">
    <source>
        <dbReference type="EMBL" id="MCI80224.1"/>
    </source>
</evidence>
<organism evidence="1 2">
    <name type="scientific">Trifolium medium</name>
    <dbReference type="NCBI Taxonomy" id="97028"/>
    <lineage>
        <taxon>Eukaryota</taxon>
        <taxon>Viridiplantae</taxon>
        <taxon>Streptophyta</taxon>
        <taxon>Embryophyta</taxon>
        <taxon>Tracheophyta</taxon>
        <taxon>Spermatophyta</taxon>
        <taxon>Magnoliopsida</taxon>
        <taxon>eudicotyledons</taxon>
        <taxon>Gunneridae</taxon>
        <taxon>Pentapetalae</taxon>
        <taxon>rosids</taxon>
        <taxon>fabids</taxon>
        <taxon>Fabales</taxon>
        <taxon>Fabaceae</taxon>
        <taxon>Papilionoideae</taxon>
        <taxon>50 kb inversion clade</taxon>
        <taxon>NPAAA clade</taxon>
        <taxon>Hologalegina</taxon>
        <taxon>IRL clade</taxon>
        <taxon>Trifolieae</taxon>
        <taxon>Trifolium</taxon>
    </lineage>
</organism>
<feature type="non-terminal residue" evidence="1">
    <location>
        <position position="1"/>
    </location>
</feature>
<reference evidence="1 2" key="1">
    <citation type="journal article" date="2018" name="Front. Plant Sci.">
        <title>Red Clover (Trifolium pratense) and Zigzag Clover (T. medium) - A Picture of Genomic Similarities and Differences.</title>
        <authorList>
            <person name="Dluhosova J."/>
            <person name="Istvanek J."/>
            <person name="Nedelnik J."/>
            <person name="Repkova J."/>
        </authorList>
    </citation>
    <scope>NUCLEOTIDE SEQUENCE [LARGE SCALE GENOMIC DNA]</scope>
    <source>
        <strain evidence="2">cv. 10/8</strain>
        <tissue evidence="1">Leaf</tissue>
    </source>
</reference>
<evidence type="ECO:0000313" key="2">
    <source>
        <dbReference type="Proteomes" id="UP000265520"/>
    </source>
</evidence>
<name>A0A392UVZ7_9FABA</name>
<dbReference type="Proteomes" id="UP000265520">
    <property type="component" value="Unassembled WGS sequence"/>
</dbReference>
<proteinExistence type="predicted"/>
<dbReference type="AlphaFoldDB" id="A0A392UVZ7"/>
<protein>
    <submittedName>
        <fullName evidence="1">Uncharacterized protein</fullName>
    </submittedName>
</protein>
<sequence length="50" mass="5357">WSVLDFVGPCSVTATDGVCLARCHHLKLAGDLQFVADIVLGFAAALFNFF</sequence>
<keyword evidence="2" id="KW-1185">Reference proteome</keyword>